<dbReference type="Proteomes" id="UP001501508">
    <property type="component" value="Unassembled WGS sequence"/>
</dbReference>
<evidence type="ECO:0000256" key="6">
    <source>
        <dbReference type="ARBA" id="ARBA00023136"/>
    </source>
</evidence>
<evidence type="ECO:0000256" key="4">
    <source>
        <dbReference type="ARBA" id="ARBA00022692"/>
    </source>
</evidence>
<dbReference type="PANTHER" id="PTHR33452:SF1">
    <property type="entry name" value="INNER MEMBRANE PROTEIN YPHA-RELATED"/>
    <property type="match status" value="1"/>
</dbReference>
<sequence>MFATHINTSNQTASAALLVARVAVSMMMLTHGLPKLDLLLAGSEDLKFPSVLGLSPLASLALAVFSEVVGSIFLIAGIFTRFATTALAVTMLVAATVMHANDPFGVKELSLLYLVVYVLILLLGPGKFSLDHLLFSKKGSGRAVRN</sequence>
<feature type="transmembrane region" description="Helical" evidence="7">
    <location>
        <begin position="53"/>
        <end position="75"/>
    </location>
</feature>
<accession>A0ABP8LQ70</accession>
<feature type="transmembrane region" description="Helical" evidence="7">
    <location>
        <begin position="111"/>
        <end position="130"/>
    </location>
</feature>
<comment type="caution">
    <text evidence="8">The sequence shown here is derived from an EMBL/GenBank/DDBJ whole genome shotgun (WGS) entry which is preliminary data.</text>
</comment>
<organism evidence="8 9">
    <name type="scientific">Ravibacter arvi</name>
    <dbReference type="NCBI Taxonomy" id="2051041"/>
    <lineage>
        <taxon>Bacteria</taxon>
        <taxon>Pseudomonadati</taxon>
        <taxon>Bacteroidota</taxon>
        <taxon>Cytophagia</taxon>
        <taxon>Cytophagales</taxon>
        <taxon>Spirosomataceae</taxon>
        <taxon>Ravibacter</taxon>
    </lineage>
</organism>
<keyword evidence="4 7" id="KW-0812">Transmembrane</keyword>
<dbReference type="PANTHER" id="PTHR33452">
    <property type="entry name" value="OXIDOREDUCTASE CATD-RELATED"/>
    <property type="match status" value="1"/>
</dbReference>
<keyword evidence="9" id="KW-1185">Reference proteome</keyword>
<evidence type="ECO:0000256" key="3">
    <source>
        <dbReference type="ARBA" id="ARBA00022475"/>
    </source>
</evidence>
<comment type="similarity">
    <text evidence="2">Belongs to the DoxX family.</text>
</comment>
<evidence type="ECO:0000313" key="8">
    <source>
        <dbReference type="EMBL" id="GAA4434036.1"/>
    </source>
</evidence>
<comment type="subcellular location">
    <subcellularLocation>
        <location evidence="1">Cell membrane</location>
        <topology evidence="1">Multi-pass membrane protein</topology>
    </subcellularLocation>
</comment>
<protein>
    <submittedName>
        <fullName evidence="8">DoxX family protein</fullName>
    </submittedName>
</protein>
<proteinExistence type="inferred from homology"/>
<evidence type="ECO:0000256" key="5">
    <source>
        <dbReference type="ARBA" id="ARBA00022989"/>
    </source>
</evidence>
<evidence type="ECO:0000256" key="1">
    <source>
        <dbReference type="ARBA" id="ARBA00004651"/>
    </source>
</evidence>
<dbReference type="RefSeq" id="WP_345026815.1">
    <property type="nucleotide sequence ID" value="NZ_BAABEY010000010.1"/>
</dbReference>
<gene>
    <name evidence="8" type="ORF">GCM10023091_08420</name>
</gene>
<feature type="transmembrane region" description="Helical" evidence="7">
    <location>
        <begin position="82"/>
        <end position="99"/>
    </location>
</feature>
<keyword evidence="5 7" id="KW-1133">Transmembrane helix</keyword>
<keyword evidence="3" id="KW-1003">Cell membrane</keyword>
<evidence type="ECO:0000256" key="7">
    <source>
        <dbReference type="SAM" id="Phobius"/>
    </source>
</evidence>
<keyword evidence="6 7" id="KW-0472">Membrane</keyword>
<dbReference type="InterPro" id="IPR032808">
    <property type="entry name" value="DoxX"/>
</dbReference>
<reference evidence="9" key="1">
    <citation type="journal article" date="2019" name="Int. J. Syst. Evol. Microbiol.">
        <title>The Global Catalogue of Microorganisms (GCM) 10K type strain sequencing project: providing services to taxonomists for standard genome sequencing and annotation.</title>
        <authorList>
            <consortium name="The Broad Institute Genomics Platform"/>
            <consortium name="The Broad Institute Genome Sequencing Center for Infectious Disease"/>
            <person name="Wu L."/>
            <person name="Ma J."/>
        </authorList>
    </citation>
    <scope>NUCLEOTIDE SEQUENCE [LARGE SCALE GENOMIC DNA]</scope>
    <source>
        <strain evidence="9">JCM 31920</strain>
    </source>
</reference>
<evidence type="ECO:0000256" key="2">
    <source>
        <dbReference type="ARBA" id="ARBA00006679"/>
    </source>
</evidence>
<name>A0ABP8LQ70_9BACT</name>
<evidence type="ECO:0000313" key="9">
    <source>
        <dbReference type="Proteomes" id="UP001501508"/>
    </source>
</evidence>
<dbReference type="EMBL" id="BAABEY010000010">
    <property type="protein sequence ID" value="GAA4434036.1"/>
    <property type="molecule type" value="Genomic_DNA"/>
</dbReference>
<feature type="transmembrane region" description="Helical" evidence="7">
    <location>
        <begin position="12"/>
        <end position="33"/>
    </location>
</feature>
<dbReference type="InterPro" id="IPR051907">
    <property type="entry name" value="DoxX-like_oxidoreductase"/>
</dbReference>
<dbReference type="Pfam" id="PF07681">
    <property type="entry name" value="DoxX"/>
    <property type="match status" value="1"/>
</dbReference>